<sequence length="495" mass="52816">MVYPAYGGANTPNSMSGDQNRKIFLGGLSYHTTDETLRAFCSRFGKITDCLVMRNPEGKSRGFGFVTYEDTSSVEDFMRSRPHTIDNRQIDPKRAMPREEQNSSEAHLTVKKLFVAGLREGINEESLRQHFSRFGNIVEVLVMKDRDGKPRGFAFVTYDDYDAVDKAVLEKPHIINGRNLDVKKAVPKEKMQDESGGNPAAGGGGGGGGMSQFSRNNPSNYSGTNSGPPPPPPSSSRNNFGGQMRDGYNAPGGSWDNQGGMSRMSNQNQNYNQPPAPSYGQQGGYNANTSGFNPPMPPTNTYPQSFNNMGQNQPPPPPPPPPLPQQPPMMNYDMYSNTSNMPFNNNSSQAQASNYMQPPPLPYGQNQQQGFGNNSNNFGGMNDPFSVPPAPAAGNRGYNNPSSTATPYDNTNSYGITSQNYGGGNYNNNMPTQQSRGGGGGGGGPMRGGRGGGGSGNYGSNLGGDSGYGNRSAPYPPRGGRGGRGGGGRGRGRGQ</sequence>
<keyword evidence="2 3" id="KW-0694">RNA-binding</keyword>
<organism evidence="6 10">
    <name type="scientific">Rotaria socialis</name>
    <dbReference type="NCBI Taxonomy" id="392032"/>
    <lineage>
        <taxon>Eukaryota</taxon>
        <taxon>Metazoa</taxon>
        <taxon>Spiralia</taxon>
        <taxon>Gnathifera</taxon>
        <taxon>Rotifera</taxon>
        <taxon>Eurotatoria</taxon>
        <taxon>Bdelloidea</taxon>
        <taxon>Philodinida</taxon>
        <taxon>Philodinidae</taxon>
        <taxon>Rotaria</taxon>
    </lineage>
</organism>
<dbReference type="Pfam" id="PF00076">
    <property type="entry name" value="RRM_1"/>
    <property type="match status" value="2"/>
</dbReference>
<dbReference type="EMBL" id="CAJNYD010001589">
    <property type="protein sequence ID" value="CAF3352468.1"/>
    <property type="molecule type" value="Genomic_DNA"/>
</dbReference>
<feature type="compositionally biased region" description="Gly residues" evidence="4">
    <location>
        <begin position="479"/>
        <end position="489"/>
    </location>
</feature>
<evidence type="ECO:0000256" key="1">
    <source>
        <dbReference type="ARBA" id="ARBA00022737"/>
    </source>
</evidence>
<dbReference type="Gene3D" id="3.30.70.330">
    <property type="match status" value="2"/>
</dbReference>
<evidence type="ECO:0000313" key="9">
    <source>
        <dbReference type="EMBL" id="CAF4485418.1"/>
    </source>
</evidence>
<dbReference type="GO" id="GO:0003730">
    <property type="term" value="F:mRNA 3'-UTR binding"/>
    <property type="evidence" value="ECO:0007669"/>
    <property type="project" value="TreeGrafter"/>
</dbReference>
<dbReference type="InterPro" id="IPR035979">
    <property type="entry name" value="RBD_domain_sf"/>
</dbReference>
<dbReference type="InterPro" id="IPR012677">
    <property type="entry name" value="Nucleotide-bd_a/b_plait_sf"/>
</dbReference>
<feature type="compositionally biased region" description="Pro residues" evidence="4">
    <location>
        <begin position="313"/>
        <end position="327"/>
    </location>
</feature>
<evidence type="ECO:0000313" key="10">
    <source>
        <dbReference type="Proteomes" id="UP000663865"/>
    </source>
</evidence>
<dbReference type="SMART" id="SM00360">
    <property type="entry name" value="RRM"/>
    <property type="match status" value="2"/>
</dbReference>
<evidence type="ECO:0000256" key="3">
    <source>
        <dbReference type="PROSITE-ProRule" id="PRU00176"/>
    </source>
</evidence>
<evidence type="ECO:0000313" key="7">
    <source>
        <dbReference type="EMBL" id="CAF3352468.1"/>
    </source>
</evidence>
<feature type="domain" description="RRM" evidence="5">
    <location>
        <begin position="21"/>
        <end position="103"/>
    </location>
</feature>
<feature type="compositionally biased region" description="Low complexity" evidence="4">
    <location>
        <begin position="364"/>
        <end position="380"/>
    </location>
</feature>
<accession>A0A817VAB5</accession>
<feature type="compositionally biased region" description="Polar residues" evidence="4">
    <location>
        <begin position="301"/>
        <end position="312"/>
    </location>
</feature>
<feature type="domain" description="RRM" evidence="5">
    <location>
        <begin position="111"/>
        <end position="187"/>
    </location>
</feature>
<dbReference type="Proteomes" id="UP000663851">
    <property type="component" value="Unassembled WGS sequence"/>
</dbReference>
<dbReference type="PANTHER" id="PTHR48026">
    <property type="entry name" value="HOMOLOGOUS TO DROSOPHILA SQD (SQUID) PROTEIN"/>
    <property type="match status" value="1"/>
</dbReference>
<protein>
    <recommendedName>
        <fullName evidence="5">RRM domain-containing protein</fullName>
    </recommendedName>
</protein>
<evidence type="ECO:0000256" key="2">
    <source>
        <dbReference type="ARBA" id="ARBA00022884"/>
    </source>
</evidence>
<dbReference type="AlphaFoldDB" id="A0A817VAB5"/>
<dbReference type="GO" id="GO:0071013">
    <property type="term" value="C:catalytic step 2 spliceosome"/>
    <property type="evidence" value="ECO:0007669"/>
    <property type="project" value="TreeGrafter"/>
</dbReference>
<feature type="compositionally biased region" description="Polar residues" evidence="4">
    <location>
        <begin position="397"/>
        <end position="419"/>
    </location>
</feature>
<dbReference type="InterPro" id="IPR000504">
    <property type="entry name" value="RRM_dom"/>
</dbReference>
<dbReference type="Proteomes" id="UP000663838">
    <property type="component" value="Unassembled WGS sequence"/>
</dbReference>
<feature type="compositionally biased region" description="Gly residues" evidence="4">
    <location>
        <begin position="436"/>
        <end position="467"/>
    </location>
</feature>
<feature type="compositionally biased region" description="Low complexity" evidence="4">
    <location>
        <begin position="216"/>
        <end position="226"/>
    </location>
</feature>
<feature type="compositionally biased region" description="Gly residues" evidence="4">
    <location>
        <begin position="199"/>
        <end position="210"/>
    </location>
</feature>
<feature type="compositionally biased region" description="Polar residues" evidence="4">
    <location>
        <begin position="255"/>
        <end position="265"/>
    </location>
</feature>
<evidence type="ECO:0000313" key="6">
    <source>
        <dbReference type="EMBL" id="CAF3343787.1"/>
    </source>
</evidence>
<reference evidence="6" key="1">
    <citation type="submission" date="2021-02" db="EMBL/GenBank/DDBJ databases">
        <authorList>
            <person name="Nowell W R."/>
        </authorList>
    </citation>
    <scope>NUCLEOTIDE SEQUENCE</scope>
</reference>
<gene>
    <name evidence="8" type="ORF">HFQ381_LOCUS971</name>
    <name evidence="6" type="ORF">KIK155_LOCUS2964</name>
    <name evidence="7" type="ORF">LUA448_LOCUS13192</name>
    <name evidence="9" type="ORF">TOA249_LOCUS2175</name>
</gene>
<dbReference type="EMBL" id="CAJOBS010000068">
    <property type="protein sequence ID" value="CAF4485418.1"/>
    <property type="molecule type" value="Genomic_DNA"/>
</dbReference>
<keyword evidence="1" id="KW-0677">Repeat</keyword>
<feature type="region of interest" description="Disordered" evidence="4">
    <location>
        <begin position="185"/>
        <end position="495"/>
    </location>
</feature>
<dbReference type="PANTHER" id="PTHR48026:SF14">
    <property type="entry name" value="HETEROGENEOUS NUCLEAR RIBONUCLEOPROTEIN A1"/>
    <property type="match status" value="1"/>
</dbReference>
<dbReference type="SUPFAM" id="SSF54928">
    <property type="entry name" value="RNA-binding domain, RBD"/>
    <property type="match status" value="2"/>
</dbReference>
<proteinExistence type="predicted"/>
<dbReference type="FunFam" id="3.30.70.330:FF:000040">
    <property type="entry name" value="Heterogeneous nuclear ribonucleoprotein A2/B1"/>
    <property type="match status" value="1"/>
</dbReference>
<dbReference type="EMBL" id="CAJNYV010000112">
    <property type="protein sequence ID" value="CAF3343787.1"/>
    <property type="molecule type" value="Genomic_DNA"/>
</dbReference>
<dbReference type="Proteomes" id="UP000663865">
    <property type="component" value="Unassembled WGS sequence"/>
</dbReference>
<evidence type="ECO:0000259" key="5">
    <source>
        <dbReference type="PROSITE" id="PS50102"/>
    </source>
</evidence>
<evidence type="ECO:0000313" key="8">
    <source>
        <dbReference type="EMBL" id="CAF4101141.1"/>
    </source>
</evidence>
<evidence type="ECO:0000256" key="4">
    <source>
        <dbReference type="SAM" id="MobiDB-lite"/>
    </source>
</evidence>
<feature type="compositionally biased region" description="Polar residues" evidence="4">
    <location>
        <begin position="334"/>
        <end position="343"/>
    </location>
</feature>
<dbReference type="GO" id="GO:0000398">
    <property type="term" value="P:mRNA splicing, via spliceosome"/>
    <property type="evidence" value="ECO:0007669"/>
    <property type="project" value="TreeGrafter"/>
</dbReference>
<comment type="caution">
    <text evidence="6">The sequence shown here is derived from an EMBL/GenBank/DDBJ whole genome shotgun (WGS) entry which is preliminary data.</text>
</comment>
<dbReference type="EMBL" id="CAJOBO010000023">
    <property type="protein sequence ID" value="CAF4101141.1"/>
    <property type="molecule type" value="Genomic_DNA"/>
</dbReference>
<name>A0A817VAB5_9BILA</name>
<feature type="compositionally biased region" description="Low complexity" evidence="4">
    <location>
        <begin position="344"/>
        <end position="354"/>
    </location>
</feature>
<dbReference type="PROSITE" id="PS50102">
    <property type="entry name" value="RRM"/>
    <property type="match status" value="2"/>
</dbReference>
<dbReference type="Proteomes" id="UP000663833">
    <property type="component" value="Unassembled WGS sequence"/>
</dbReference>